<reference evidence="2 3" key="1">
    <citation type="submission" date="2024-05" db="EMBL/GenBank/DDBJ databases">
        <title>Roseateles sp. DJS-2-20 16S ribosomal RNA gene Genome sequencing and assembly.</title>
        <authorList>
            <person name="Woo H."/>
        </authorList>
    </citation>
    <scope>NUCLEOTIDE SEQUENCE [LARGE SCALE GENOMIC DNA]</scope>
    <source>
        <strain evidence="2 3">DJS-2-20</strain>
    </source>
</reference>
<evidence type="ECO:0000259" key="1">
    <source>
        <dbReference type="Pfam" id="PF12973"/>
    </source>
</evidence>
<dbReference type="Pfam" id="PF12973">
    <property type="entry name" value="Cupin_7"/>
    <property type="match status" value="1"/>
</dbReference>
<gene>
    <name evidence="2" type="ORF">ABDJ85_16205</name>
</gene>
<dbReference type="Proteomes" id="UP001495147">
    <property type="component" value="Unassembled WGS sequence"/>
</dbReference>
<comment type="caution">
    <text evidence="2">The sequence shown here is derived from an EMBL/GenBank/DDBJ whole genome shotgun (WGS) entry which is preliminary data.</text>
</comment>
<organism evidence="2 3">
    <name type="scientific">Roseateles paludis</name>
    <dbReference type="NCBI Taxonomy" id="3145238"/>
    <lineage>
        <taxon>Bacteria</taxon>
        <taxon>Pseudomonadati</taxon>
        <taxon>Pseudomonadota</taxon>
        <taxon>Betaproteobacteria</taxon>
        <taxon>Burkholderiales</taxon>
        <taxon>Sphaerotilaceae</taxon>
        <taxon>Roseateles</taxon>
    </lineage>
</organism>
<evidence type="ECO:0000313" key="2">
    <source>
        <dbReference type="EMBL" id="MEO3693016.1"/>
    </source>
</evidence>
<sequence length="135" mass="14443">MPTAAPPRRLRSRVIERVADAEAAHLTLAADGEPGAAPWQDWLPGVRIKVLHESGGALSYLLQLAPGAEIPPHRHPQDEECLVLAGRLCVGSRIEVGPGGYHLARAGHLHARIHTATGATLFLRGAIPEAEHARF</sequence>
<keyword evidence="3" id="KW-1185">Reference proteome</keyword>
<protein>
    <submittedName>
        <fullName evidence="2">Cupin domain-containing protein</fullName>
    </submittedName>
</protein>
<dbReference type="RefSeq" id="WP_347705837.1">
    <property type="nucleotide sequence ID" value="NZ_JBDPZD010000005.1"/>
</dbReference>
<proteinExistence type="predicted"/>
<name>A0ABV0G5L5_9BURK</name>
<dbReference type="SUPFAM" id="SSF51182">
    <property type="entry name" value="RmlC-like cupins"/>
    <property type="match status" value="1"/>
</dbReference>
<dbReference type="InterPro" id="IPR011051">
    <property type="entry name" value="RmlC_Cupin_sf"/>
</dbReference>
<dbReference type="EMBL" id="JBDPZD010000005">
    <property type="protein sequence ID" value="MEO3693016.1"/>
    <property type="molecule type" value="Genomic_DNA"/>
</dbReference>
<evidence type="ECO:0000313" key="3">
    <source>
        <dbReference type="Proteomes" id="UP001495147"/>
    </source>
</evidence>
<accession>A0ABV0G5L5</accession>
<dbReference type="InterPro" id="IPR025979">
    <property type="entry name" value="ChrR-like_cupin_dom"/>
</dbReference>
<dbReference type="Gene3D" id="2.60.120.10">
    <property type="entry name" value="Jelly Rolls"/>
    <property type="match status" value="1"/>
</dbReference>
<dbReference type="InterPro" id="IPR014710">
    <property type="entry name" value="RmlC-like_jellyroll"/>
</dbReference>
<feature type="domain" description="ChrR-like cupin" evidence="1">
    <location>
        <begin position="34"/>
        <end position="123"/>
    </location>
</feature>